<dbReference type="EMBL" id="JBHSQW010000026">
    <property type="protein sequence ID" value="MFC5995072.1"/>
    <property type="molecule type" value="Genomic_DNA"/>
</dbReference>
<protein>
    <submittedName>
        <fullName evidence="1">DUF5947 family protein</fullName>
    </submittedName>
</protein>
<proteinExistence type="predicted"/>
<sequence>MTGLRRFLVTGGDPSPPVERCELCSTPIPAEHPHLVQIDERRMLCACVPCGFLFDNPGAGGGKYRRVPDRHLVDPDFAVTDAEWEALQIPVAMAFFLHNSPRGTVVACYPSPAGATESELELAAWDSGIGASALAGELRPDVEALLVRRDPPECLLLPIDACYRLVGLVRTHWRGFDGGTEAWKAIDDYVGELRERAQTVERKA</sequence>
<keyword evidence="2" id="KW-1185">Reference proteome</keyword>
<accession>A0ABW1J306</accession>
<dbReference type="Proteomes" id="UP001596302">
    <property type="component" value="Unassembled WGS sequence"/>
</dbReference>
<dbReference type="RefSeq" id="WP_379585099.1">
    <property type="nucleotide sequence ID" value="NZ_JBHSQW010000026.1"/>
</dbReference>
<dbReference type="Pfam" id="PF19372">
    <property type="entry name" value="DUF5947"/>
    <property type="match status" value="1"/>
</dbReference>
<evidence type="ECO:0000313" key="1">
    <source>
        <dbReference type="EMBL" id="MFC5995072.1"/>
    </source>
</evidence>
<gene>
    <name evidence="1" type="ORF">ACFQE5_12700</name>
</gene>
<evidence type="ECO:0000313" key="2">
    <source>
        <dbReference type="Proteomes" id="UP001596302"/>
    </source>
</evidence>
<organism evidence="1 2">
    <name type="scientific">Pseudonocardia hispaniensis</name>
    <dbReference type="NCBI Taxonomy" id="904933"/>
    <lineage>
        <taxon>Bacteria</taxon>
        <taxon>Bacillati</taxon>
        <taxon>Actinomycetota</taxon>
        <taxon>Actinomycetes</taxon>
        <taxon>Pseudonocardiales</taxon>
        <taxon>Pseudonocardiaceae</taxon>
        <taxon>Pseudonocardia</taxon>
    </lineage>
</organism>
<dbReference type="InterPro" id="IPR045991">
    <property type="entry name" value="DUF5947"/>
</dbReference>
<reference evidence="2" key="1">
    <citation type="journal article" date="2019" name="Int. J. Syst. Evol. Microbiol.">
        <title>The Global Catalogue of Microorganisms (GCM) 10K type strain sequencing project: providing services to taxonomists for standard genome sequencing and annotation.</title>
        <authorList>
            <consortium name="The Broad Institute Genomics Platform"/>
            <consortium name="The Broad Institute Genome Sequencing Center for Infectious Disease"/>
            <person name="Wu L."/>
            <person name="Ma J."/>
        </authorList>
    </citation>
    <scope>NUCLEOTIDE SEQUENCE [LARGE SCALE GENOMIC DNA]</scope>
    <source>
        <strain evidence="2">CCM 8391</strain>
    </source>
</reference>
<name>A0ABW1J306_9PSEU</name>
<comment type="caution">
    <text evidence="1">The sequence shown here is derived from an EMBL/GenBank/DDBJ whole genome shotgun (WGS) entry which is preliminary data.</text>
</comment>